<name>A0A1M5JZ87_9EURY</name>
<keyword evidence="1" id="KW-1133">Transmembrane helix</keyword>
<dbReference type="EMBL" id="FQWV01000001">
    <property type="protein sequence ID" value="SHG45610.1"/>
    <property type="molecule type" value="Genomic_DNA"/>
</dbReference>
<sequence length="139" mass="13767">MDAIPGQFVGLVAAVLASATVGVPFMRTTAARRVLRPFSSGPDGDDPFAAAAVYAGLSVAYAAIVVLAGESAGDAGAVGLTLTLLLPFGFGVAAATAWLPSVGVEWRPAGEARTDATLTFAAFLATLTATAAGGWLLVG</sequence>
<keyword evidence="3" id="KW-1185">Reference proteome</keyword>
<dbReference type="Proteomes" id="UP000184357">
    <property type="component" value="Unassembled WGS sequence"/>
</dbReference>
<organism evidence="2 3">
    <name type="scientific">Halobaculum gomorrense</name>
    <dbReference type="NCBI Taxonomy" id="43928"/>
    <lineage>
        <taxon>Archaea</taxon>
        <taxon>Methanobacteriati</taxon>
        <taxon>Methanobacteriota</taxon>
        <taxon>Stenosarchaea group</taxon>
        <taxon>Halobacteria</taxon>
        <taxon>Halobacteriales</taxon>
        <taxon>Haloferacaceae</taxon>
        <taxon>Halobaculum</taxon>
    </lineage>
</organism>
<protein>
    <submittedName>
        <fullName evidence="2">Uncharacterized protein</fullName>
    </submittedName>
</protein>
<evidence type="ECO:0000256" key="1">
    <source>
        <dbReference type="SAM" id="Phobius"/>
    </source>
</evidence>
<accession>A0A1M5JZ87</accession>
<evidence type="ECO:0000313" key="2">
    <source>
        <dbReference type="EMBL" id="SHG45610.1"/>
    </source>
</evidence>
<feature type="transmembrane region" description="Helical" evidence="1">
    <location>
        <begin position="118"/>
        <end position="138"/>
    </location>
</feature>
<gene>
    <name evidence="2" type="ORF">SAMN05443636_0313</name>
</gene>
<reference evidence="2 3" key="1">
    <citation type="submission" date="2016-11" db="EMBL/GenBank/DDBJ databases">
        <authorList>
            <person name="Jaros S."/>
            <person name="Januszkiewicz K."/>
            <person name="Wedrychowicz H."/>
        </authorList>
    </citation>
    <scope>NUCLEOTIDE SEQUENCE [LARGE SCALE GENOMIC DNA]</scope>
    <source>
        <strain evidence="2 3">DSM 9297</strain>
    </source>
</reference>
<feature type="transmembrane region" description="Helical" evidence="1">
    <location>
        <begin position="75"/>
        <end position="98"/>
    </location>
</feature>
<dbReference type="RefSeq" id="WP_073306648.1">
    <property type="nucleotide sequence ID" value="NZ_FQWV01000001.1"/>
</dbReference>
<proteinExistence type="predicted"/>
<dbReference type="AlphaFoldDB" id="A0A1M5JZ87"/>
<evidence type="ECO:0000313" key="3">
    <source>
        <dbReference type="Proteomes" id="UP000184357"/>
    </source>
</evidence>
<keyword evidence="1" id="KW-0812">Transmembrane</keyword>
<feature type="transmembrane region" description="Helical" evidence="1">
    <location>
        <begin position="47"/>
        <end position="68"/>
    </location>
</feature>
<keyword evidence="1" id="KW-0472">Membrane</keyword>